<keyword evidence="1" id="KW-0472">Membrane</keyword>
<dbReference type="Pfam" id="PF14019">
    <property type="entry name" value="DUF4235"/>
    <property type="match status" value="1"/>
</dbReference>
<comment type="caution">
    <text evidence="2">The sequence shown here is derived from an EMBL/GenBank/DDBJ whole genome shotgun (WGS) entry which is preliminary data.</text>
</comment>
<evidence type="ECO:0000313" key="3">
    <source>
        <dbReference type="Proteomes" id="UP000053060"/>
    </source>
</evidence>
<accession>A0A0V9UGT5</accession>
<evidence type="ECO:0000313" key="2">
    <source>
        <dbReference type="EMBL" id="KSZ57164.1"/>
    </source>
</evidence>
<dbReference type="EMBL" id="AZXY01000010">
    <property type="protein sequence ID" value="KSZ57164.1"/>
    <property type="molecule type" value="Genomic_DNA"/>
</dbReference>
<dbReference type="InterPro" id="IPR025329">
    <property type="entry name" value="DUF4235"/>
</dbReference>
<feature type="transmembrane region" description="Helical" evidence="1">
    <location>
        <begin position="54"/>
        <end position="72"/>
    </location>
</feature>
<dbReference type="RefSeq" id="WP_006551422.1">
    <property type="nucleotide sequence ID" value="NZ_AZXY01000010.1"/>
</dbReference>
<gene>
    <name evidence="2" type="ORF">Z045_18770</name>
</gene>
<evidence type="ECO:0000256" key="1">
    <source>
        <dbReference type="SAM" id="Phobius"/>
    </source>
</evidence>
<dbReference type="Proteomes" id="UP000053060">
    <property type="component" value="Unassembled WGS sequence"/>
</dbReference>
<proteinExistence type="predicted"/>
<reference evidence="3" key="1">
    <citation type="submission" date="2015-01" db="EMBL/GenBank/DDBJ databases">
        <title>Draft genome sequence of Rhodococcus pyridinivorans strain KG-16, a hydrocarbon-degrading bacterium.</title>
        <authorList>
            <person name="Aggarwal R.K."/>
            <person name="Dawar C."/>
        </authorList>
    </citation>
    <scope>NUCLEOTIDE SEQUENCE [LARGE SCALE GENOMIC DNA]</scope>
    <source>
        <strain evidence="3">KG-16</strain>
    </source>
</reference>
<protein>
    <submittedName>
        <fullName evidence="2">Membrane protein</fullName>
    </submittedName>
</protein>
<dbReference type="GeneID" id="29936777"/>
<sequence length="89" mass="9390">MADARVIFYKPLALAASVGGGILAGAVFNQVWKKVGGSDERPEPQDLSQRTRDVLIAAALQGLIFGVVKAAVDRGTARGFQKVTHVSPE</sequence>
<feature type="transmembrane region" description="Helical" evidence="1">
    <location>
        <begin position="12"/>
        <end position="32"/>
    </location>
</feature>
<dbReference type="AlphaFoldDB" id="A0A0V9UGT5"/>
<keyword evidence="1" id="KW-0812">Transmembrane</keyword>
<name>A0A0V9UGT5_9NOCA</name>
<organism evidence="2 3">
    <name type="scientific">Rhodococcus pyridinivorans KG-16</name>
    <dbReference type="NCBI Taxonomy" id="1441730"/>
    <lineage>
        <taxon>Bacteria</taxon>
        <taxon>Bacillati</taxon>
        <taxon>Actinomycetota</taxon>
        <taxon>Actinomycetes</taxon>
        <taxon>Mycobacteriales</taxon>
        <taxon>Nocardiaceae</taxon>
        <taxon>Rhodococcus</taxon>
    </lineage>
</organism>
<reference evidence="2 3" key="2">
    <citation type="journal article" date="2016" name="Genome Announc.">
        <title>Draft Genome Sequence of a Versatile Hydrocarbon-Degrading Bacterium, Rhodococcus pyridinivorans Strain KG-16, Collected from Oil Fields in India.</title>
        <authorList>
            <person name="Aggarwal R.K."/>
            <person name="Dawar C."/>
            <person name="Phanindranath R."/>
            <person name="Mutnuri L."/>
            <person name="Dayal A.M."/>
        </authorList>
    </citation>
    <scope>NUCLEOTIDE SEQUENCE [LARGE SCALE GENOMIC DNA]</scope>
    <source>
        <strain evidence="2 3">KG-16</strain>
    </source>
</reference>
<keyword evidence="1" id="KW-1133">Transmembrane helix</keyword>